<sequence length="354" mass="37843">MPSSTTPGLTWSSGYDLGKNNCSEFGAAPQADGCLRLFVRSSYPDDFYGRLRRRDDSWDSWSKIPIVPTTIDGVPTALRGSDGIIGVFWRSRDDGLWAVRQTALNTDGWGTPERLAPQVASDPAVALGADGRISVFCHGTDRALWLVEQQRADRWAWAEPRSLGGDAGGSVRSAPAAARSGDGRLHVFTRDAADELRAIAQDPADPSGGTWGGYARVSTPGATVAGRPFAATDADQRVRVFWRVGTTGWHAVQGPGYANWTAPQALPGSTQETPAAVLTQDGRLAVFLVGTDRQLWIASQKRPGADDFAGPESLGGSCTGTPTPARTQDNRVTVALREPGSDSRASFRTQQWTS</sequence>
<protein>
    <recommendedName>
        <fullName evidence="2">PLL-like beta propeller domain-containing protein</fullName>
    </recommendedName>
</protein>
<feature type="domain" description="PLL-like beta propeller" evidence="2">
    <location>
        <begin position="7"/>
        <end position="216"/>
    </location>
</feature>
<comment type="caution">
    <text evidence="3">The sequence shown here is derived from an EMBL/GenBank/DDBJ whole genome shotgun (WGS) entry which is preliminary data.</text>
</comment>
<feature type="region of interest" description="Disordered" evidence="1">
    <location>
        <begin position="335"/>
        <end position="354"/>
    </location>
</feature>
<feature type="region of interest" description="Disordered" evidence="1">
    <location>
        <begin position="303"/>
        <end position="330"/>
    </location>
</feature>
<evidence type="ECO:0000313" key="3">
    <source>
        <dbReference type="EMBL" id="MBB4888767.1"/>
    </source>
</evidence>
<dbReference type="RefSeq" id="WP_184736600.1">
    <property type="nucleotide sequence ID" value="NZ_BMRW01000003.1"/>
</dbReference>
<dbReference type="Gene3D" id="2.120.10.70">
    <property type="entry name" value="Fucose-specific lectin"/>
    <property type="match status" value="2"/>
</dbReference>
<evidence type="ECO:0000256" key="1">
    <source>
        <dbReference type="SAM" id="MobiDB-lite"/>
    </source>
</evidence>
<name>A0A7W7PGF2_STRNE</name>
<organism evidence="3 4">
    <name type="scientific">Streptomyces netropsis</name>
    <name type="common">Streptoverticillium netropsis</name>
    <dbReference type="NCBI Taxonomy" id="55404"/>
    <lineage>
        <taxon>Bacteria</taxon>
        <taxon>Bacillati</taxon>
        <taxon>Actinomycetota</taxon>
        <taxon>Actinomycetes</taxon>
        <taxon>Kitasatosporales</taxon>
        <taxon>Streptomycetaceae</taxon>
        <taxon>Streptomyces</taxon>
    </lineage>
</organism>
<dbReference type="SUPFAM" id="SSF89372">
    <property type="entry name" value="Fucose-specific lectin"/>
    <property type="match status" value="2"/>
</dbReference>
<feature type="compositionally biased region" description="Polar residues" evidence="1">
    <location>
        <begin position="343"/>
        <end position="354"/>
    </location>
</feature>
<accession>A0A7W7PGF2</accession>
<evidence type="ECO:0000259" key="2">
    <source>
        <dbReference type="Pfam" id="PF26607"/>
    </source>
</evidence>
<dbReference type="EMBL" id="JACHJG010000010">
    <property type="protein sequence ID" value="MBB4888767.1"/>
    <property type="molecule type" value="Genomic_DNA"/>
</dbReference>
<keyword evidence="4" id="KW-1185">Reference proteome</keyword>
<dbReference type="AlphaFoldDB" id="A0A7W7PGF2"/>
<gene>
    <name evidence="3" type="ORF">FHS38_004838</name>
</gene>
<dbReference type="Pfam" id="PF26607">
    <property type="entry name" value="DUF8189"/>
    <property type="match status" value="1"/>
</dbReference>
<evidence type="ECO:0000313" key="4">
    <source>
        <dbReference type="Proteomes" id="UP000556436"/>
    </source>
</evidence>
<dbReference type="InterPro" id="IPR058502">
    <property type="entry name" value="PLL-like_beta-prop"/>
</dbReference>
<proteinExistence type="predicted"/>
<feature type="compositionally biased region" description="Polar residues" evidence="1">
    <location>
        <begin position="319"/>
        <end position="330"/>
    </location>
</feature>
<reference evidence="3 4" key="1">
    <citation type="submission" date="2020-08" db="EMBL/GenBank/DDBJ databases">
        <title>Genomic Encyclopedia of Type Strains, Phase III (KMG-III): the genomes of soil and plant-associated and newly described type strains.</title>
        <authorList>
            <person name="Whitman W."/>
        </authorList>
    </citation>
    <scope>NUCLEOTIDE SEQUENCE [LARGE SCALE GENOMIC DNA]</scope>
    <source>
        <strain evidence="3 4">CECT 3265</strain>
    </source>
</reference>
<dbReference type="Proteomes" id="UP000556436">
    <property type="component" value="Unassembled WGS sequence"/>
</dbReference>